<proteinExistence type="predicted"/>
<dbReference type="Proteomes" id="UP001612928">
    <property type="component" value="Unassembled WGS sequence"/>
</dbReference>
<dbReference type="SUPFAM" id="SSF53448">
    <property type="entry name" value="Nucleotide-diphospho-sugar transferases"/>
    <property type="match status" value="1"/>
</dbReference>
<name>A0ABW8A1K9_9ACTN</name>
<dbReference type="EMBL" id="JBITMB010000003">
    <property type="protein sequence ID" value="MFI7440672.1"/>
    <property type="molecule type" value="Genomic_DNA"/>
</dbReference>
<organism evidence="2 3">
    <name type="scientific">Nonomuraea indica</name>
    <dbReference type="NCBI Taxonomy" id="1581193"/>
    <lineage>
        <taxon>Bacteria</taxon>
        <taxon>Bacillati</taxon>
        <taxon>Actinomycetota</taxon>
        <taxon>Actinomycetes</taxon>
        <taxon>Streptosporangiales</taxon>
        <taxon>Streptosporangiaceae</taxon>
        <taxon>Nonomuraea</taxon>
    </lineage>
</organism>
<keyword evidence="3" id="KW-1185">Reference proteome</keyword>
<feature type="region of interest" description="Disordered" evidence="1">
    <location>
        <begin position="1"/>
        <end position="86"/>
    </location>
</feature>
<protein>
    <submittedName>
        <fullName evidence="2">Uncharacterized protein</fullName>
    </submittedName>
</protein>
<sequence>MSAVTDDGPPGHLRPPTPQDVAGGTGTGRDTTGGAPGGPAPGGTATGVGTARARPAPDETGSGARANPAAEFGFSGDPGQHGVPADDMLHAQRTWDASLATNRLDDLGVTAERRRVETAPVSTGVGLVVDGDPGRVREVLRSFLDHTDARLLVLDLGDVDGAGAVVREFAGREPERVTAWHVAELPAWRGGTATWGACRGKLLQLDTSEVHVVTDGTVVLEGDALTPLVAAVHGGAVAAGRTGLDRDGEERRPAGPGKVAALGGELMAVRRAAALGAGVEEARDATELSRALRGALVVPEDRLPARRAGEPR</sequence>
<evidence type="ECO:0000256" key="1">
    <source>
        <dbReference type="SAM" id="MobiDB-lite"/>
    </source>
</evidence>
<evidence type="ECO:0000313" key="3">
    <source>
        <dbReference type="Proteomes" id="UP001612928"/>
    </source>
</evidence>
<comment type="caution">
    <text evidence="2">The sequence shown here is derived from an EMBL/GenBank/DDBJ whole genome shotgun (WGS) entry which is preliminary data.</text>
</comment>
<accession>A0ABW8A1K9</accession>
<gene>
    <name evidence="2" type="ORF">ACIBP5_12020</name>
</gene>
<dbReference type="RefSeq" id="WP_397020453.1">
    <property type="nucleotide sequence ID" value="NZ_JBITMB010000003.1"/>
</dbReference>
<dbReference type="InterPro" id="IPR029044">
    <property type="entry name" value="Nucleotide-diphossugar_trans"/>
</dbReference>
<feature type="compositionally biased region" description="Gly residues" evidence="1">
    <location>
        <begin position="34"/>
        <end position="46"/>
    </location>
</feature>
<reference evidence="2 3" key="1">
    <citation type="submission" date="2024-10" db="EMBL/GenBank/DDBJ databases">
        <title>The Natural Products Discovery Center: Release of the First 8490 Sequenced Strains for Exploring Actinobacteria Biosynthetic Diversity.</title>
        <authorList>
            <person name="Kalkreuter E."/>
            <person name="Kautsar S.A."/>
            <person name="Yang D."/>
            <person name="Bader C.D."/>
            <person name="Teijaro C.N."/>
            <person name="Fluegel L."/>
            <person name="Davis C.M."/>
            <person name="Simpson J.R."/>
            <person name="Lauterbach L."/>
            <person name="Steele A.D."/>
            <person name="Gui C."/>
            <person name="Meng S."/>
            <person name="Li G."/>
            <person name="Viehrig K."/>
            <person name="Ye F."/>
            <person name="Su P."/>
            <person name="Kiefer A.F."/>
            <person name="Nichols A."/>
            <person name="Cepeda A.J."/>
            <person name="Yan W."/>
            <person name="Fan B."/>
            <person name="Jiang Y."/>
            <person name="Adhikari A."/>
            <person name="Zheng C.-J."/>
            <person name="Schuster L."/>
            <person name="Cowan T.M."/>
            <person name="Smanski M.J."/>
            <person name="Chevrette M.G."/>
            <person name="De Carvalho L.P.S."/>
            <person name="Shen B."/>
        </authorList>
    </citation>
    <scope>NUCLEOTIDE SEQUENCE [LARGE SCALE GENOMIC DNA]</scope>
    <source>
        <strain evidence="2 3">NPDC049503</strain>
    </source>
</reference>
<evidence type="ECO:0000313" key="2">
    <source>
        <dbReference type="EMBL" id="MFI7440672.1"/>
    </source>
</evidence>